<organism evidence="3 4">
    <name type="scientific">Choiromyces venosus 120613-1</name>
    <dbReference type="NCBI Taxonomy" id="1336337"/>
    <lineage>
        <taxon>Eukaryota</taxon>
        <taxon>Fungi</taxon>
        <taxon>Dikarya</taxon>
        <taxon>Ascomycota</taxon>
        <taxon>Pezizomycotina</taxon>
        <taxon>Pezizomycetes</taxon>
        <taxon>Pezizales</taxon>
        <taxon>Tuberaceae</taxon>
        <taxon>Choiromyces</taxon>
    </lineage>
</organism>
<accession>A0A3N4K2Q3</accession>
<feature type="non-terminal residue" evidence="3">
    <location>
        <position position="209"/>
    </location>
</feature>
<dbReference type="STRING" id="1336337.A0A3N4K2Q3"/>
<gene>
    <name evidence="3" type="ORF">L873DRAFT_1633870</name>
</gene>
<dbReference type="InterPro" id="IPR027417">
    <property type="entry name" value="P-loop_NTPase"/>
</dbReference>
<dbReference type="SUPFAM" id="SSF52540">
    <property type="entry name" value="P-loop containing nucleoside triphosphate hydrolases"/>
    <property type="match status" value="1"/>
</dbReference>
<dbReference type="PANTHER" id="PTHR10039:SF16">
    <property type="entry name" value="GPI INOSITOL-DEACYLASE"/>
    <property type="match status" value="1"/>
</dbReference>
<dbReference type="Proteomes" id="UP000276215">
    <property type="component" value="Unassembled WGS sequence"/>
</dbReference>
<evidence type="ECO:0000256" key="1">
    <source>
        <dbReference type="ARBA" id="ARBA00022737"/>
    </source>
</evidence>
<evidence type="ECO:0000259" key="2">
    <source>
        <dbReference type="Pfam" id="PF24883"/>
    </source>
</evidence>
<dbReference type="InterPro" id="IPR056884">
    <property type="entry name" value="NPHP3-like_N"/>
</dbReference>
<dbReference type="AlphaFoldDB" id="A0A3N4K2Q3"/>
<keyword evidence="4" id="KW-1185">Reference proteome</keyword>
<sequence>FNNYHTTRDDEKSQILSWISPLESWRRHSDVARTRAEGVGDWVLEDREFQAWRQGGSDVILFCSGAPGAGKTFICSLIVDTLCDETSGSSVAIGCLYCDYRGQNEQSPAVMIGGLLRQFATALPETPEAISEAFQAAKSHLGGRAPQLAKIMELFPGVLASFQQVFICVDALDELLVEYKVEFMRSLRQILEGSPHAKLFLTGRPHIQS</sequence>
<keyword evidence="1" id="KW-0677">Repeat</keyword>
<reference evidence="3 4" key="1">
    <citation type="journal article" date="2018" name="Nat. Ecol. Evol.">
        <title>Pezizomycetes genomes reveal the molecular basis of ectomycorrhizal truffle lifestyle.</title>
        <authorList>
            <person name="Murat C."/>
            <person name="Payen T."/>
            <person name="Noel B."/>
            <person name="Kuo A."/>
            <person name="Morin E."/>
            <person name="Chen J."/>
            <person name="Kohler A."/>
            <person name="Krizsan K."/>
            <person name="Balestrini R."/>
            <person name="Da Silva C."/>
            <person name="Montanini B."/>
            <person name="Hainaut M."/>
            <person name="Levati E."/>
            <person name="Barry K.W."/>
            <person name="Belfiori B."/>
            <person name="Cichocki N."/>
            <person name="Clum A."/>
            <person name="Dockter R.B."/>
            <person name="Fauchery L."/>
            <person name="Guy J."/>
            <person name="Iotti M."/>
            <person name="Le Tacon F."/>
            <person name="Lindquist E.A."/>
            <person name="Lipzen A."/>
            <person name="Malagnac F."/>
            <person name="Mello A."/>
            <person name="Molinier V."/>
            <person name="Miyauchi S."/>
            <person name="Poulain J."/>
            <person name="Riccioni C."/>
            <person name="Rubini A."/>
            <person name="Sitrit Y."/>
            <person name="Splivallo R."/>
            <person name="Traeger S."/>
            <person name="Wang M."/>
            <person name="Zifcakova L."/>
            <person name="Wipf D."/>
            <person name="Zambonelli A."/>
            <person name="Paolocci F."/>
            <person name="Nowrousian M."/>
            <person name="Ottonello S."/>
            <person name="Baldrian P."/>
            <person name="Spatafora J.W."/>
            <person name="Henrissat B."/>
            <person name="Nagy L.G."/>
            <person name="Aury J.M."/>
            <person name="Wincker P."/>
            <person name="Grigoriev I.V."/>
            <person name="Bonfante P."/>
            <person name="Martin F.M."/>
        </authorList>
    </citation>
    <scope>NUCLEOTIDE SEQUENCE [LARGE SCALE GENOMIC DNA]</scope>
    <source>
        <strain evidence="3 4">120613-1</strain>
    </source>
</reference>
<feature type="domain" description="Nephrocystin 3-like N-terminal" evidence="2">
    <location>
        <begin position="38"/>
        <end position="204"/>
    </location>
</feature>
<dbReference type="OrthoDB" id="7464126at2759"/>
<evidence type="ECO:0000313" key="4">
    <source>
        <dbReference type="Proteomes" id="UP000276215"/>
    </source>
</evidence>
<name>A0A3N4K2Q3_9PEZI</name>
<dbReference type="Gene3D" id="3.40.50.300">
    <property type="entry name" value="P-loop containing nucleotide triphosphate hydrolases"/>
    <property type="match status" value="1"/>
</dbReference>
<dbReference type="PANTHER" id="PTHR10039">
    <property type="entry name" value="AMELOGENIN"/>
    <property type="match status" value="1"/>
</dbReference>
<protein>
    <recommendedName>
        <fullName evidence="2">Nephrocystin 3-like N-terminal domain-containing protein</fullName>
    </recommendedName>
</protein>
<feature type="non-terminal residue" evidence="3">
    <location>
        <position position="1"/>
    </location>
</feature>
<dbReference type="EMBL" id="ML120362">
    <property type="protein sequence ID" value="RPB03482.1"/>
    <property type="molecule type" value="Genomic_DNA"/>
</dbReference>
<evidence type="ECO:0000313" key="3">
    <source>
        <dbReference type="EMBL" id="RPB03482.1"/>
    </source>
</evidence>
<dbReference type="Pfam" id="PF24883">
    <property type="entry name" value="NPHP3_N"/>
    <property type="match status" value="1"/>
</dbReference>
<proteinExistence type="predicted"/>